<dbReference type="SUPFAM" id="SSF160755">
    <property type="entry name" value="YugN-like"/>
    <property type="match status" value="1"/>
</dbReference>
<dbReference type="Proteomes" id="UP000030403">
    <property type="component" value="Unassembled WGS sequence"/>
</dbReference>
<dbReference type="InterPro" id="IPR014967">
    <property type="entry name" value="Uncharacterised_YugN-like"/>
</dbReference>
<dbReference type="PANTHER" id="PTHR43080:SF2">
    <property type="entry name" value="CBS DOMAIN-CONTAINING PROTEIN"/>
    <property type="match status" value="1"/>
</dbReference>
<dbReference type="eggNOG" id="COG0517">
    <property type="taxonomic scope" value="Bacteria"/>
</dbReference>
<dbReference type="InterPro" id="IPR051257">
    <property type="entry name" value="Diverse_CBS-Domain"/>
</dbReference>
<protein>
    <recommendedName>
        <fullName evidence="3">CBS domain-containing protein</fullName>
    </recommendedName>
</protein>
<comment type="caution">
    <text evidence="4">The sequence shown here is derived from an EMBL/GenBank/DDBJ whole genome shotgun (WGS) entry which is preliminary data.</text>
</comment>
<dbReference type="EMBL" id="AVPF01000068">
    <property type="protein sequence ID" value="KGX84067.1"/>
    <property type="molecule type" value="Genomic_DNA"/>
</dbReference>
<evidence type="ECO:0000256" key="2">
    <source>
        <dbReference type="PROSITE-ProRule" id="PRU00703"/>
    </source>
</evidence>
<evidence type="ECO:0000256" key="1">
    <source>
        <dbReference type="ARBA" id="ARBA00023122"/>
    </source>
</evidence>
<reference evidence="4 5" key="1">
    <citation type="submission" date="2013-08" db="EMBL/GenBank/DDBJ databases">
        <authorList>
            <person name="Huang J."/>
            <person name="Wang G."/>
        </authorList>
    </citation>
    <scope>NUCLEOTIDE SEQUENCE [LARGE SCALE GENOMIC DNA]</scope>
    <source>
        <strain evidence="4 5">BH030004</strain>
    </source>
</reference>
<dbReference type="Pfam" id="PF08868">
    <property type="entry name" value="YugN"/>
    <property type="match status" value="1"/>
</dbReference>
<name>A0A0A5HKC3_9BACI</name>
<feature type="domain" description="CBS" evidence="3">
    <location>
        <begin position="198"/>
        <end position="250"/>
    </location>
</feature>
<proteinExistence type="predicted"/>
<dbReference type="AlphaFoldDB" id="A0A0A5HKC3"/>
<dbReference type="PROSITE" id="PS51371">
    <property type="entry name" value="CBS"/>
    <property type="match status" value="2"/>
</dbReference>
<gene>
    <name evidence="4" type="ORF">N783_19280</name>
</gene>
<dbReference type="InterPro" id="IPR036491">
    <property type="entry name" value="YugN-like_sf"/>
</dbReference>
<dbReference type="InterPro" id="IPR046342">
    <property type="entry name" value="CBS_dom_sf"/>
</dbReference>
<evidence type="ECO:0000259" key="3">
    <source>
        <dbReference type="PROSITE" id="PS51371"/>
    </source>
</evidence>
<dbReference type="InterPro" id="IPR000644">
    <property type="entry name" value="CBS_dom"/>
</dbReference>
<feature type="domain" description="CBS" evidence="3">
    <location>
        <begin position="133"/>
        <end position="189"/>
    </location>
</feature>
<dbReference type="OrthoDB" id="2679642at2"/>
<keyword evidence="1 2" id="KW-0129">CBS domain</keyword>
<keyword evidence="5" id="KW-1185">Reference proteome</keyword>
<evidence type="ECO:0000313" key="4">
    <source>
        <dbReference type="EMBL" id="KGX84067.1"/>
    </source>
</evidence>
<accession>A0A0A5HKC3</accession>
<evidence type="ECO:0000313" key="5">
    <source>
        <dbReference type="Proteomes" id="UP000030403"/>
    </source>
</evidence>
<dbReference type="PANTHER" id="PTHR43080">
    <property type="entry name" value="CBS DOMAIN-CONTAINING PROTEIN CBSX3, MITOCHONDRIAL"/>
    <property type="match status" value="1"/>
</dbReference>
<dbReference type="SUPFAM" id="SSF54631">
    <property type="entry name" value="CBS-domain pair"/>
    <property type="match status" value="1"/>
</dbReference>
<dbReference type="Pfam" id="PF00571">
    <property type="entry name" value="CBS"/>
    <property type="match status" value="2"/>
</dbReference>
<organism evidence="4 5">
    <name type="scientific">Pontibacillus marinus BH030004 = DSM 16465</name>
    <dbReference type="NCBI Taxonomy" id="1385511"/>
    <lineage>
        <taxon>Bacteria</taxon>
        <taxon>Bacillati</taxon>
        <taxon>Bacillota</taxon>
        <taxon>Bacilli</taxon>
        <taxon>Bacillales</taxon>
        <taxon>Bacillaceae</taxon>
        <taxon>Pontibacillus</taxon>
    </lineage>
</organism>
<dbReference type="Gene3D" id="3.30.310.100">
    <property type="entry name" value="YugN-like"/>
    <property type="match status" value="1"/>
</dbReference>
<dbReference type="SMART" id="SM00116">
    <property type="entry name" value="CBS"/>
    <property type="match status" value="2"/>
</dbReference>
<dbReference type="Gene3D" id="3.10.580.10">
    <property type="entry name" value="CBS-domain"/>
    <property type="match status" value="1"/>
</dbReference>
<sequence length="250" mass="27812">MKIEGKGIEGAVVDLHKLDYLMDKAGFVRGGQWDYERVTYDYKLDAAEKNITYYLRVQGYAVEGDVDKGNAAVKLMTPLLGKHYYPHGVEYGDGEDFPTSLVDRSNSLLNKAKELIQEFKKVDTTSIPVSDVMKEDVAVCTPEDNLSTAASKMKENDIGVVPVCESEQKYVGLLTERTMINKGYAENKEGSTKVQEVMDDHAPSATPDTTVEEARNLMNDKNLQHLPIVKGEKLVGIISLSELPTDQHQH</sequence>
<dbReference type="RefSeq" id="WP_081673085.1">
    <property type="nucleotide sequence ID" value="NZ_AVPF01000068.1"/>
</dbReference>
<dbReference type="STRING" id="1385511.GCA_000425225_00913"/>